<dbReference type="OrthoDB" id="540004at2759"/>
<keyword evidence="3" id="KW-1185">Reference proteome</keyword>
<accession>A0A6A5TVP4</accession>
<protein>
    <submittedName>
        <fullName evidence="2">Methyltransferase domain-containing protein</fullName>
    </submittedName>
</protein>
<dbReference type="Gene3D" id="3.40.50.150">
    <property type="entry name" value="Vaccinia Virus protein VP39"/>
    <property type="match status" value="1"/>
</dbReference>
<dbReference type="EMBL" id="ML976990">
    <property type="protein sequence ID" value="KAF1956983.1"/>
    <property type="molecule type" value="Genomic_DNA"/>
</dbReference>
<dbReference type="SUPFAM" id="SSF53335">
    <property type="entry name" value="S-adenosyl-L-methionine-dependent methyltransferases"/>
    <property type="match status" value="1"/>
</dbReference>
<dbReference type="GO" id="GO:0032259">
    <property type="term" value="P:methylation"/>
    <property type="evidence" value="ECO:0007669"/>
    <property type="project" value="UniProtKB-KW"/>
</dbReference>
<dbReference type="Pfam" id="PF13649">
    <property type="entry name" value="Methyltransf_25"/>
    <property type="match status" value="1"/>
</dbReference>
<reference evidence="2" key="1">
    <citation type="journal article" date="2020" name="Stud. Mycol.">
        <title>101 Dothideomycetes genomes: a test case for predicting lifestyles and emergence of pathogens.</title>
        <authorList>
            <person name="Haridas S."/>
            <person name="Albert R."/>
            <person name="Binder M."/>
            <person name="Bloem J."/>
            <person name="Labutti K."/>
            <person name="Salamov A."/>
            <person name="Andreopoulos B."/>
            <person name="Baker S."/>
            <person name="Barry K."/>
            <person name="Bills G."/>
            <person name="Bluhm B."/>
            <person name="Cannon C."/>
            <person name="Castanera R."/>
            <person name="Culley D."/>
            <person name="Daum C."/>
            <person name="Ezra D."/>
            <person name="Gonzalez J."/>
            <person name="Henrissat B."/>
            <person name="Kuo A."/>
            <person name="Liang C."/>
            <person name="Lipzen A."/>
            <person name="Lutzoni F."/>
            <person name="Magnuson J."/>
            <person name="Mondo S."/>
            <person name="Nolan M."/>
            <person name="Ohm R."/>
            <person name="Pangilinan J."/>
            <person name="Park H.-J."/>
            <person name="Ramirez L."/>
            <person name="Alfaro M."/>
            <person name="Sun H."/>
            <person name="Tritt A."/>
            <person name="Yoshinaga Y."/>
            <person name="Zwiers L.-H."/>
            <person name="Turgeon B."/>
            <person name="Goodwin S."/>
            <person name="Spatafora J."/>
            <person name="Crous P."/>
            <person name="Grigoriev I."/>
        </authorList>
    </citation>
    <scope>NUCLEOTIDE SEQUENCE</scope>
    <source>
        <strain evidence="2">CBS 675.92</strain>
    </source>
</reference>
<dbReference type="GO" id="GO:0008168">
    <property type="term" value="F:methyltransferase activity"/>
    <property type="evidence" value="ECO:0007669"/>
    <property type="project" value="UniProtKB-KW"/>
</dbReference>
<name>A0A6A5TVP4_9PLEO</name>
<evidence type="ECO:0000259" key="1">
    <source>
        <dbReference type="Pfam" id="PF13649"/>
    </source>
</evidence>
<dbReference type="InterPro" id="IPR029063">
    <property type="entry name" value="SAM-dependent_MTases_sf"/>
</dbReference>
<keyword evidence="2" id="KW-0489">Methyltransferase</keyword>
<evidence type="ECO:0000313" key="3">
    <source>
        <dbReference type="Proteomes" id="UP000800035"/>
    </source>
</evidence>
<dbReference type="InterPro" id="IPR050723">
    <property type="entry name" value="CFA/CMAS"/>
</dbReference>
<evidence type="ECO:0000313" key="2">
    <source>
        <dbReference type="EMBL" id="KAF1956983.1"/>
    </source>
</evidence>
<organism evidence="2 3">
    <name type="scientific">Byssothecium circinans</name>
    <dbReference type="NCBI Taxonomy" id="147558"/>
    <lineage>
        <taxon>Eukaryota</taxon>
        <taxon>Fungi</taxon>
        <taxon>Dikarya</taxon>
        <taxon>Ascomycota</taxon>
        <taxon>Pezizomycotina</taxon>
        <taxon>Dothideomycetes</taxon>
        <taxon>Pleosporomycetidae</taxon>
        <taxon>Pleosporales</taxon>
        <taxon>Massarineae</taxon>
        <taxon>Massarinaceae</taxon>
        <taxon>Byssothecium</taxon>
    </lineage>
</organism>
<sequence length="227" mass="25344">MSDTSVPQDLKRRLASAYDAIAPKYNETFTDKDDPVRLGYLNRLLDLLKSSKKEDAKVLELGCGAGVPGTKRLLENTMPRVHVIGNDFSSTQIELARSNIGNYEKEGRLELKQGDMMDLAFPEASLDAVVGFYSVIHLPRAEQTELVERIATWLKPGGLFLANFSKEDMANEVMPTWLGEEKGWMYWSGWGEEGSVKIVEKAGLEVIVREITDSAVDASFVWIIAKK</sequence>
<dbReference type="AlphaFoldDB" id="A0A6A5TVP4"/>
<proteinExistence type="predicted"/>
<keyword evidence="2" id="KW-0808">Transferase</keyword>
<dbReference type="PANTHER" id="PTHR43667:SF2">
    <property type="entry name" value="FATTY ACID C-METHYL TRANSFERASE"/>
    <property type="match status" value="1"/>
</dbReference>
<dbReference type="Proteomes" id="UP000800035">
    <property type="component" value="Unassembled WGS sequence"/>
</dbReference>
<dbReference type="InterPro" id="IPR041698">
    <property type="entry name" value="Methyltransf_25"/>
</dbReference>
<feature type="domain" description="Methyltransferase" evidence="1">
    <location>
        <begin position="58"/>
        <end position="158"/>
    </location>
</feature>
<dbReference type="CDD" id="cd02440">
    <property type="entry name" value="AdoMet_MTases"/>
    <property type="match status" value="1"/>
</dbReference>
<gene>
    <name evidence="2" type="ORF">CC80DRAFT_491847</name>
</gene>
<dbReference type="PANTHER" id="PTHR43667">
    <property type="entry name" value="CYCLOPROPANE-FATTY-ACYL-PHOSPHOLIPID SYNTHASE"/>
    <property type="match status" value="1"/>
</dbReference>